<organism evidence="2 3">
    <name type="scientific">Rattus norvegicus</name>
    <name type="common">Rat</name>
    <dbReference type="NCBI Taxonomy" id="10116"/>
    <lineage>
        <taxon>Eukaryota</taxon>
        <taxon>Metazoa</taxon>
        <taxon>Chordata</taxon>
        <taxon>Craniata</taxon>
        <taxon>Vertebrata</taxon>
        <taxon>Euteleostomi</taxon>
        <taxon>Mammalia</taxon>
        <taxon>Eutheria</taxon>
        <taxon>Euarchontoglires</taxon>
        <taxon>Glires</taxon>
        <taxon>Rodentia</taxon>
        <taxon>Myomorpha</taxon>
        <taxon>Muroidea</taxon>
        <taxon>Muridae</taxon>
        <taxon>Murinae</taxon>
        <taxon>Rattus</taxon>
    </lineage>
</organism>
<reference evidence="2 3" key="1">
    <citation type="submission" date="2005-07" db="EMBL/GenBank/DDBJ databases">
        <authorList>
            <person name="Mural R.J."/>
            <person name="Li P.W."/>
            <person name="Adams M.D."/>
            <person name="Amanatides P.G."/>
            <person name="Baden-Tillson H."/>
            <person name="Barnstead M."/>
            <person name="Chin S.H."/>
            <person name="Dew I."/>
            <person name="Evans C.A."/>
            <person name="Ferriera S."/>
            <person name="Flanigan M."/>
            <person name="Fosler C."/>
            <person name="Glodek A."/>
            <person name="Gu Z."/>
            <person name="Holt R.A."/>
            <person name="Jennings D."/>
            <person name="Kraft C.L."/>
            <person name="Lu F."/>
            <person name="Nguyen T."/>
            <person name="Nusskern D.R."/>
            <person name="Pfannkoch C.M."/>
            <person name="Sitter C."/>
            <person name="Sutton G.G."/>
            <person name="Venter J.C."/>
            <person name="Wang Z."/>
            <person name="Woodage T."/>
            <person name="Zheng X.H."/>
            <person name="Zhong F."/>
        </authorList>
    </citation>
    <scope>NUCLEOTIDE SEQUENCE [LARGE SCALE GENOMIC DNA]</scope>
    <source>
        <strain>BN</strain>
        <strain evidence="3">Sprague-Dawley</strain>
    </source>
</reference>
<proteinExistence type="predicted"/>
<dbReference type="Proteomes" id="UP000234681">
    <property type="component" value="Chromosome 10"/>
</dbReference>
<accession>A6HFE6</accession>
<evidence type="ECO:0000256" key="1">
    <source>
        <dbReference type="SAM" id="MobiDB-lite"/>
    </source>
</evidence>
<dbReference type="AlphaFoldDB" id="A6HFE6"/>
<evidence type="ECO:0000313" key="3">
    <source>
        <dbReference type="Proteomes" id="UP000234681"/>
    </source>
</evidence>
<sequence length="130" mass="14751">MSHSKNQALNGEFSKEERKIAKKCIYGSPPLEIREMQSKTTLRFYFTPVRMTNNKLRLLEEMHRSGNSRGWGFSAYLGSARPWVRSPAGGGGGPKKKRKKRELLSTVDGNANWQSQYVENSQKVKAKATM</sequence>
<name>A6HFE6_RAT</name>
<evidence type="ECO:0000313" key="2">
    <source>
        <dbReference type="EMBL" id="EDM04751.1"/>
    </source>
</evidence>
<dbReference type="EMBL" id="CH473948">
    <property type="protein sequence ID" value="EDM04751.1"/>
    <property type="molecule type" value="Genomic_DNA"/>
</dbReference>
<feature type="region of interest" description="Disordered" evidence="1">
    <location>
        <begin position="82"/>
        <end position="102"/>
    </location>
</feature>
<gene>
    <name evidence="2" type="ORF">rCG_34281</name>
</gene>
<protein>
    <submittedName>
        <fullName evidence="2">RCG34281</fullName>
    </submittedName>
</protein>